<feature type="compositionally biased region" description="Polar residues" evidence="1">
    <location>
        <begin position="1"/>
        <end position="10"/>
    </location>
</feature>
<feature type="region of interest" description="Disordered" evidence="1">
    <location>
        <begin position="197"/>
        <end position="218"/>
    </location>
</feature>
<feature type="compositionally biased region" description="Low complexity" evidence="1">
    <location>
        <begin position="50"/>
        <end position="61"/>
    </location>
</feature>
<evidence type="ECO:0000313" key="3">
    <source>
        <dbReference type="Proteomes" id="UP000233524"/>
    </source>
</evidence>
<dbReference type="EMBL" id="NLAX01000008">
    <property type="protein sequence ID" value="PKS10402.1"/>
    <property type="molecule type" value="Genomic_DNA"/>
</dbReference>
<keyword evidence="3" id="KW-1185">Reference proteome</keyword>
<feature type="compositionally biased region" description="Basic and acidic residues" evidence="1">
    <location>
        <begin position="319"/>
        <end position="339"/>
    </location>
</feature>
<feature type="compositionally biased region" description="Polar residues" evidence="1">
    <location>
        <begin position="208"/>
        <end position="218"/>
    </location>
</feature>
<dbReference type="Proteomes" id="UP000233524">
    <property type="component" value="Unassembled WGS sequence"/>
</dbReference>
<feature type="region of interest" description="Disordered" evidence="1">
    <location>
        <begin position="1"/>
        <end position="93"/>
    </location>
</feature>
<dbReference type="OrthoDB" id="10497240at2759"/>
<sequence length="522" mass="58008">MEMNSDQPKQGTKLRKWPKITDDLSPAVKVGSDSSTGGESIGCIVKKASRSFSSKASSLFRKSSERTPDDSDLPLPRTSRNRGGLRVVKGWGNQKGDSPSVMYEKITSSSDGGISSIRFSSKYTINSIESVVRATINIYYKASPGRLSGQRPRNISNALKTCRKRLSMGSIKGSLAQVQGHDINMGLVAPLIQTRTSSEPPRIRDLSDVSNEDPSSFRNDLDEALEDIVKRGERNDYIVGAKPCSFGPYLVLPVRRRAATFSTAINILGDISNRKTQGTSMGKDAQNALRDFDFGSRSDFATRLSTYNNVRTTSNGRTDSQERTEKHLDERNEVLESAKRSLRKSSPETAKIMGQIQDMPPRARDRNVSVGGGIRARVKMAWPWIQRTHGTLRVFDTHAAALSSLQYEIDNVNDLAFYNVDSQTYFLQPTCFPIDKDDDEVGRARGFELVSISFLNGTTEQNAVVDILMPDEPRAERPRLIMTVNEEDDYVIVDFKDDTVPECPLARGDIDNMDEFISAQAY</sequence>
<dbReference type="InParanoid" id="A0A2N3NDH4"/>
<protein>
    <submittedName>
        <fullName evidence="2">Uncharacterized protein</fullName>
    </submittedName>
</protein>
<evidence type="ECO:0000313" key="2">
    <source>
        <dbReference type="EMBL" id="PKS10402.1"/>
    </source>
</evidence>
<reference evidence="2 3" key="1">
    <citation type="journal article" date="2017" name="G3 (Bethesda)">
        <title>First Draft Genome Sequence of the Pathogenic Fungus Lomentospora prolificans (Formerly Scedosporium prolificans).</title>
        <authorList>
            <person name="Luo R."/>
            <person name="Zimin A."/>
            <person name="Workman R."/>
            <person name="Fan Y."/>
            <person name="Pertea G."/>
            <person name="Grossman N."/>
            <person name="Wear M.P."/>
            <person name="Jia B."/>
            <person name="Miller H."/>
            <person name="Casadevall A."/>
            <person name="Timp W."/>
            <person name="Zhang S.X."/>
            <person name="Salzberg S.L."/>
        </authorList>
    </citation>
    <scope>NUCLEOTIDE SEQUENCE [LARGE SCALE GENOMIC DNA]</scope>
    <source>
        <strain evidence="2 3">JHH-5317</strain>
    </source>
</reference>
<dbReference type="VEuPathDB" id="FungiDB:jhhlp_002153"/>
<proteinExistence type="predicted"/>
<comment type="caution">
    <text evidence="2">The sequence shown here is derived from an EMBL/GenBank/DDBJ whole genome shotgun (WGS) entry which is preliminary data.</text>
</comment>
<dbReference type="AlphaFoldDB" id="A0A2N3NDH4"/>
<evidence type="ECO:0000256" key="1">
    <source>
        <dbReference type="SAM" id="MobiDB-lite"/>
    </source>
</evidence>
<accession>A0A2N3NDH4</accession>
<feature type="region of interest" description="Disordered" evidence="1">
    <location>
        <begin position="309"/>
        <end position="347"/>
    </location>
</feature>
<gene>
    <name evidence="2" type="ORF">jhhlp_002153</name>
</gene>
<name>A0A2N3NDH4_9PEZI</name>
<feature type="compositionally biased region" description="Polar residues" evidence="1">
    <location>
        <begin position="309"/>
        <end position="318"/>
    </location>
</feature>
<organism evidence="2 3">
    <name type="scientific">Lomentospora prolificans</name>
    <dbReference type="NCBI Taxonomy" id="41688"/>
    <lineage>
        <taxon>Eukaryota</taxon>
        <taxon>Fungi</taxon>
        <taxon>Dikarya</taxon>
        <taxon>Ascomycota</taxon>
        <taxon>Pezizomycotina</taxon>
        <taxon>Sordariomycetes</taxon>
        <taxon>Hypocreomycetidae</taxon>
        <taxon>Microascales</taxon>
        <taxon>Microascaceae</taxon>
        <taxon>Lomentospora</taxon>
    </lineage>
</organism>